<feature type="region of interest" description="Disordered" evidence="1">
    <location>
        <begin position="325"/>
        <end position="349"/>
    </location>
</feature>
<dbReference type="Proteomes" id="UP001499930">
    <property type="component" value="Unassembled WGS sequence"/>
</dbReference>
<dbReference type="EMBL" id="BAAAWD010000006">
    <property type="protein sequence ID" value="GAA2996589.1"/>
    <property type="molecule type" value="Genomic_DNA"/>
</dbReference>
<evidence type="ECO:0000313" key="2">
    <source>
        <dbReference type="EMBL" id="GAA2996589.1"/>
    </source>
</evidence>
<protein>
    <recommendedName>
        <fullName evidence="4">Heavy metal-binding domain-containing protein</fullName>
    </recommendedName>
</protein>
<sequence>MNGARRVGAYALGLVVVFGGAVGAGRVAGPVASTAEAARGPVQGTDRDAGQNQGAGQGAGPHTGHGAAPDAGNAASPGTAQPTARTPVVPGGLQISQDGYSLLPETDEVKVGERTDFRFSVIGPDGHPVDGFRVQHDKKLHFIVVRRDLTGFQHLHPVQKGGGIWSVPLELPSAGEYRAFADFAPEGGQAMTLGMDLSVAGDYRPEPPAVPAGTAKVGDYTVTLTGGLVAGRTSMLTLSIAKDGRPVTDLQPYLAAYGHLVALRDGDLAYLHVHPDGAPGDGRTTPGPDITFYAEVPSSGTYRLFLDFQHAGTVRTAVFTAVTAPDPEAGGATTPAEDSHGSHEHGHGS</sequence>
<gene>
    <name evidence="2" type="ORF">GCM10017559_16360</name>
</gene>
<reference evidence="2 3" key="1">
    <citation type="journal article" date="2019" name="Int. J. Syst. Evol. Microbiol.">
        <title>The Global Catalogue of Microorganisms (GCM) 10K type strain sequencing project: providing services to taxonomists for standard genome sequencing and annotation.</title>
        <authorList>
            <consortium name="The Broad Institute Genomics Platform"/>
            <consortium name="The Broad Institute Genome Sequencing Center for Infectious Disease"/>
            <person name="Wu L."/>
            <person name="Ma J."/>
        </authorList>
    </citation>
    <scope>NUCLEOTIDE SEQUENCE [LARGE SCALE GENOMIC DNA]</scope>
    <source>
        <strain evidence="2 3">JCM 3106</strain>
    </source>
</reference>
<organism evidence="2 3">
    <name type="scientific">Streptosporangium longisporum</name>
    <dbReference type="NCBI Taxonomy" id="46187"/>
    <lineage>
        <taxon>Bacteria</taxon>
        <taxon>Bacillati</taxon>
        <taxon>Actinomycetota</taxon>
        <taxon>Actinomycetes</taxon>
        <taxon>Streptosporangiales</taxon>
        <taxon>Streptosporangiaceae</taxon>
        <taxon>Streptosporangium</taxon>
    </lineage>
</organism>
<evidence type="ECO:0000313" key="3">
    <source>
        <dbReference type="Proteomes" id="UP001499930"/>
    </source>
</evidence>
<feature type="region of interest" description="Disordered" evidence="1">
    <location>
        <begin position="35"/>
        <end position="97"/>
    </location>
</feature>
<accession>A0ABN3XU17</accession>
<name>A0ABN3XU17_9ACTN</name>
<feature type="compositionally biased region" description="Basic and acidic residues" evidence="1">
    <location>
        <begin position="337"/>
        <end position="349"/>
    </location>
</feature>
<dbReference type="RefSeq" id="WP_344890607.1">
    <property type="nucleotide sequence ID" value="NZ_BAAAWD010000006.1"/>
</dbReference>
<proteinExistence type="predicted"/>
<feature type="compositionally biased region" description="Gly residues" evidence="1">
    <location>
        <begin position="53"/>
        <end position="63"/>
    </location>
</feature>
<evidence type="ECO:0000256" key="1">
    <source>
        <dbReference type="SAM" id="MobiDB-lite"/>
    </source>
</evidence>
<keyword evidence="3" id="KW-1185">Reference proteome</keyword>
<evidence type="ECO:0008006" key="4">
    <source>
        <dbReference type="Google" id="ProtNLM"/>
    </source>
</evidence>
<comment type="caution">
    <text evidence="2">The sequence shown here is derived from an EMBL/GenBank/DDBJ whole genome shotgun (WGS) entry which is preliminary data.</text>
</comment>